<dbReference type="Proteomes" id="UP000325295">
    <property type="component" value="Chromosome"/>
</dbReference>
<gene>
    <name evidence="2" type="ORF">F0161_08975</name>
</gene>
<evidence type="ECO:0000313" key="2">
    <source>
        <dbReference type="EMBL" id="QER67962.1"/>
    </source>
</evidence>
<reference evidence="2 3" key="1">
    <citation type="submission" date="2019-09" db="EMBL/GenBank/DDBJ databases">
        <title>Complete Genome Sequence of Lactobacillus nenjiangensis SH-Y15, isolated from sauerkraut.</title>
        <authorList>
            <person name="Yang H."/>
        </authorList>
    </citation>
    <scope>NUCLEOTIDE SEQUENCE [LARGE SCALE GENOMIC DNA]</scope>
    <source>
        <strain evidence="2 3">SH-Y15</strain>
    </source>
</reference>
<proteinExistence type="predicted"/>
<evidence type="ECO:0000259" key="1">
    <source>
        <dbReference type="Pfam" id="PF13454"/>
    </source>
</evidence>
<dbReference type="Pfam" id="PF13454">
    <property type="entry name" value="NAD_binding_9"/>
    <property type="match status" value="1"/>
</dbReference>
<feature type="domain" description="FAD-dependent urate hydroxylase HpyO/Asp monooxygenase CreE-like FAD/NAD(P)-binding" evidence="1">
    <location>
        <begin position="5"/>
        <end position="182"/>
    </location>
</feature>
<dbReference type="InterPro" id="IPR038732">
    <property type="entry name" value="HpyO/CreE_NAD-binding"/>
</dbReference>
<dbReference type="RefSeq" id="WP_150204360.1">
    <property type="nucleotide sequence ID" value="NZ_CP043939.1"/>
</dbReference>
<accession>A0A5P1X224</accession>
<dbReference type="SUPFAM" id="SSF51905">
    <property type="entry name" value="FAD/NAD(P)-binding domain"/>
    <property type="match status" value="1"/>
</dbReference>
<organism evidence="2 3">
    <name type="scientific">Paucilactobacillus nenjiangensis</name>
    <dbReference type="NCBI Taxonomy" id="1296540"/>
    <lineage>
        <taxon>Bacteria</taxon>
        <taxon>Bacillati</taxon>
        <taxon>Bacillota</taxon>
        <taxon>Bacilli</taxon>
        <taxon>Lactobacillales</taxon>
        <taxon>Lactobacillaceae</taxon>
        <taxon>Paucilactobacillus</taxon>
    </lineage>
</organism>
<dbReference type="EMBL" id="CP043939">
    <property type="protein sequence ID" value="QER67962.1"/>
    <property type="molecule type" value="Genomic_DNA"/>
</dbReference>
<name>A0A5P1X224_9LACO</name>
<dbReference type="InterPro" id="IPR052189">
    <property type="entry name" value="L-asp_N-monooxygenase_NS-form"/>
</dbReference>
<dbReference type="AlphaFoldDB" id="A0A5P1X224"/>
<dbReference type="OrthoDB" id="6309046at2"/>
<keyword evidence="3" id="KW-1185">Reference proteome</keyword>
<dbReference type="PANTHER" id="PTHR40254">
    <property type="entry name" value="BLR0577 PROTEIN"/>
    <property type="match status" value="1"/>
</dbReference>
<dbReference type="InterPro" id="IPR036188">
    <property type="entry name" value="FAD/NAD-bd_sf"/>
</dbReference>
<evidence type="ECO:0000313" key="3">
    <source>
        <dbReference type="Proteomes" id="UP000325295"/>
    </source>
</evidence>
<sequence>MHVTLIGAGPRGLVTLERLTERYRLNQEKINITLIDPHGVGGRVWQVEQPHELIMNSNVNFVSLFTDSSVQMNGPVTPGPSLYEWSKTAEAKEFIEDLHFDNEEYLLKELAIIQPNNYASRSLYGTYQKWFYEHLVANLPDNVHLELIKDEVYNVIKSNEQYVVELNNHFFKTDAVVMSLGHIENFPTPEESSFSKFAKKNKLTYVTPTHPQEYDFSDLQAQQTIIIRGLGLSFFDAVTMLTQGRGGHFTREANQQLVYHPSGNEPQIIAGSRRGFPFHGKGTNQKQTNENDQPHFLTANWFAKHTKPGSVSGESFIALVHSEVEYVYYQRLIQMKYSSINQEAFLDEFIKSTDRTEFIQDSLIEPSDYWNWDYVLGHTNTQNSLVEYLIHDYTDAKLGNKTGPFTSAFDMLHDIRDLVRQVVKLELLSPVDYQKYFLNQFKSENSFLSVGPPESRIEELTALISAGIVTVLKPRMQLNANQQTGKFVTFSALDVPTQYSASYLVEARLPAINANKTTSYLIKSLLNSGIVKPYSLKLPGQITYQTGGIVTDKKVKNSGKGLFFWGVPTEGKSWFTTVSPRPNNNDKVFIDADQIAEKIENL</sequence>
<dbReference type="KEGG" id="lnn:F0161_08975"/>
<protein>
    <submittedName>
        <fullName evidence="2">FAD/NAD(P)-binding protein</fullName>
    </submittedName>
</protein>
<dbReference type="PANTHER" id="PTHR40254:SF1">
    <property type="entry name" value="BLR0577 PROTEIN"/>
    <property type="match status" value="1"/>
</dbReference>